<comment type="caution">
    <text evidence="2">The sequence shown here is derived from an EMBL/GenBank/DDBJ whole genome shotgun (WGS) entry which is preliminary data.</text>
</comment>
<sequence>MPLSGDDVADDALALLREAAPAPDEPTDLGSVLDVFWTFWLRRQRADDPDASRNLMVALSTFGHLWPRLSEGARGRLPEALVDAFEPDAPSHEARFAGVVSAAHAAAGAGTRERLLALERALAWADHATERWPRYHEEFPELVLQILGLQLTRFLLAAEPEFLATAARHAAVACERLRHDLSTHEAVAPPGGVPATSLGAADRAVLVALDTVVSAAWLLGEPSLTEVERLVESAPAAGAVPEIAAKLRALRERESAPAGGLEDRDLHFGTFIVAAGVRGQDPDVLTRGTECLRAALASSPAGHETHGAATAMLGQALLALGGMATERGDASAASEALGEGTALLTATNDMAGALDAEDAELVGALREFLELPDEDAAAMPLSRRLVETVSERETRRGDPPDIDLEVLALASGGLSADSLSAERVDRFRLAVAGLPAEHPKRHAYVAVLAALVGCLAQSRQRDDATGAAQLAAEARDLVEEAAARAPADFAPLGLLRRGQSELALGVALATVAADLAGAGAEEESAEQLTRLTDMASLLSDMEDNDSGVSEDLDSFIARLRTLGPAFGDDPSGRAWSAASLGAALAARAAERGDSSSSEEIAELLRYASEHEPEIAADPEFSRMFAHALNSSALRDFDAEKAREAAVLLATTRAQENAEPPAEEGLVDELDRAVLTTHTTFHNALQNYLLGFDPAELRRVEALAERLKELGRETDARDTAAGRPLRYHLMGEYYAGLVETMGPGGPRSDVSDELVARCRRSFEACPPENGHHFLFASTFLRVLVQRAVTVRGRGDEARAGDMLDEAERVIRSVGDRAPEGWAATMRFFMGRLGGGDRQAGTDTPSHQLPAQIRHLVGVLDFPTGDAPADPSTWRDPATPAWVRANGALALAAAAVMREESVDRALAHLETAVDAMAAVTDRGSDQASAEHALTSFDGDIRGVAQLILARIALGRGAAEIPGITSAFENLLHRVDKAGEPGEAGGKGGPNDGLLPDLAALGEALRAVHPEAPLTGPEIDRTAELLERGRGLLLARRMEARVDLGELRANHPELAGEFERLTDLFTAVPTAAPNTSPPGQPERERLARLRASHEFDELVARIRQQRGFGDFLRPLSAERIRALAGDGPIVVLNHAHGRCQAIVVTPRSIVALHLPAEAEAVTDTARRLREALDVIHARGAERPSPARLVAAGATVREVLAWTWHAVVGPVLELVGADGPNAGDGVWPRLWWMPTGAFHALPLHAAECSAPDCERGGCGAALESVVSSYAPGFQTLAYARSRAAHRAEHRAAHAAGAMGHATALLVAEPEEQLPGVAAVADYAAESLGAPAPLVGAAADRDTVLAALGGTSWAHFGCHAATDPFEPSGARLHLPSGEQLSVLEICQARPESAQLAFLAACGTARSAERLTDEALHVTSAFLLAGFPTAVGTLWEIDSAHAERVTRGFYHRMTGHDAPTAAYALHDAVRALRRRSPDRLHAWAAYVHAGV</sequence>
<dbReference type="EMBL" id="VDGT01000004">
    <property type="protein sequence ID" value="TNM32257.1"/>
    <property type="molecule type" value="Genomic_DNA"/>
</dbReference>
<accession>A0A5C4V8V2</accession>
<gene>
    <name evidence="2" type="ORF">FH715_07650</name>
</gene>
<evidence type="ECO:0000313" key="3">
    <source>
        <dbReference type="Proteomes" id="UP000311713"/>
    </source>
</evidence>
<name>A0A5C4V8V2_9ACTN</name>
<dbReference type="OrthoDB" id="3206999at2"/>
<organism evidence="2 3">
    <name type="scientific">Streptomyces sedi</name>
    <dbReference type="NCBI Taxonomy" id="555059"/>
    <lineage>
        <taxon>Bacteria</taxon>
        <taxon>Bacillati</taxon>
        <taxon>Actinomycetota</taxon>
        <taxon>Actinomycetes</taxon>
        <taxon>Kitasatosporales</taxon>
        <taxon>Streptomycetaceae</taxon>
        <taxon>Streptomyces</taxon>
    </lineage>
</organism>
<reference evidence="2 3" key="1">
    <citation type="submission" date="2019-06" db="EMBL/GenBank/DDBJ databases">
        <title>Draft genome of Streptomyces sedi sp. JCM16909.</title>
        <authorList>
            <person name="Klykleung N."/>
            <person name="Tanasupawat S."/>
            <person name="Kudo T."/>
            <person name="Yuki M."/>
            <person name="Ohkuma M."/>
        </authorList>
    </citation>
    <scope>NUCLEOTIDE SEQUENCE [LARGE SCALE GENOMIC DNA]</scope>
    <source>
        <strain evidence="2 3">JCM 16909</strain>
    </source>
</reference>
<dbReference type="Proteomes" id="UP000311713">
    <property type="component" value="Unassembled WGS sequence"/>
</dbReference>
<feature type="domain" description="CHAT" evidence="1">
    <location>
        <begin position="1195"/>
        <end position="1484"/>
    </location>
</feature>
<evidence type="ECO:0000313" key="2">
    <source>
        <dbReference type="EMBL" id="TNM32257.1"/>
    </source>
</evidence>
<dbReference type="Pfam" id="PF12770">
    <property type="entry name" value="CHAT"/>
    <property type="match status" value="1"/>
</dbReference>
<dbReference type="InterPro" id="IPR024983">
    <property type="entry name" value="CHAT_dom"/>
</dbReference>
<protein>
    <submittedName>
        <fullName evidence="2">CHAT domain-containing protein</fullName>
    </submittedName>
</protein>
<dbReference type="RefSeq" id="WP_139642105.1">
    <property type="nucleotide sequence ID" value="NZ_BAAAZS010000018.1"/>
</dbReference>
<proteinExistence type="predicted"/>
<evidence type="ECO:0000259" key="1">
    <source>
        <dbReference type="Pfam" id="PF12770"/>
    </source>
</evidence>
<keyword evidence="3" id="KW-1185">Reference proteome</keyword>